<dbReference type="AlphaFoldDB" id="A0A232F4T9"/>
<dbReference type="InterPro" id="IPR013653">
    <property type="entry name" value="GCN5-like_dom"/>
</dbReference>
<dbReference type="Pfam" id="PF18713">
    <property type="entry name" value="DUF5645"/>
    <property type="match status" value="1"/>
</dbReference>
<evidence type="ECO:0000313" key="3">
    <source>
        <dbReference type="Proteomes" id="UP000215335"/>
    </source>
</evidence>
<protein>
    <recommendedName>
        <fullName evidence="1">N-acetyltransferase domain-containing protein</fullName>
    </recommendedName>
</protein>
<gene>
    <name evidence="2" type="ORF">TSAR_000308</name>
</gene>
<reference evidence="2 3" key="1">
    <citation type="journal article" date="2017" name="Curr. Biol.">
        <title>The Evolution of Venom by Co-option of Single-Copy Genes.</title>
        <authorList>
            <person name="Martinson E.O."/>
            <person name="Mrinalini"/>
            <person name="Kelkar Y.D."/>
            <person name="Chang C.H."/>
            <person name="Werren J.H."/>
        </authorList>
    </citation>
    <scope>NUCLEOTIDE SEQUENCE [LARGE SCALE GENOMIC DNA]</scope>
    <source>
        <strain evidence="2 3">Alberta</strain>
        <tissue evidence="2">Whole body</tissue>
    </source>
</reference>
<dbReference type="InterPro" id="IPR053225">
    <property type="entry name" value="Acyl-CoA_N-acyltransferase"/>
</dbReference>
<evidence type="ECO:0000259" key="1">
    <source>
        <dbReference type="PROSITE" id="PS51186"/>
    </source>
</evidence>
<evidence type="ECO:0000313" key="2">
    <source>
        <dbReference type="EMBL" id="OXU25498.1"/>
    </source>
</evidence>
<dbReference type="Proteomes" id="UP000215335">
    <property type="component" value="Unassembled WGS sequence"/>
</dbReference>
<dbReference type="PROSITE" id="PS51186">
    <property type="entry name" value="GNAT"/>
    <property type="match status" value="1"/>
</dbReference>
<comment type="caution">
    <text evidence="2">The sequence shown here is derived from an EMBL/GenBank/DDBJ whole genome shotgun (WGS) entry which is preliminary data.</text>
</comment>
<sequence>MMDTLQILPMEDWPLLRDTLKRDWPMYAYHYNWVKTAIKWRKKEPELEHEIYCPNGKYDSGVFVGISNSGFFVTTVFAFKESKDVLKRAINETKIIKWDKGVLFNSVHEHFVDVVEEFLDKIKKRKNIQIIKDMTNYFFKSREDCAKQELPKIPEECEIKHLNLSDIRLIHSIWPHRDLERPETSKKYLENFIRLNRGVGLFLKKNDRLVSWVLYGELGHLGMLQTVDEHKRKGYGKIVTQVLSKELADEEGLDSVLFVVHKNVASEKLFESLNYKRVATTFWFRTEPFTE</sequence>
<dbReference type="PANTHER" id="PTHR20958:SF6">
    <property type="entry name" value="GLYCINE N-ACYLTRANSFERASE-LIKE PROTEIN"/>
    <property type="match status" value="1"/>
</dbReference>
<dbReference type="InterPro" id="IPR000182">
    <property type="entry name" value="GNAT_dom"/>
</dbReference>
<dbReference type="InterPro" id="IPR016181">
    <property type="entry name" value="Acyl_CoA_acyltransferase"/>
</dbReference>
<proteinExistence type="predicted"/>
<dbReference type="OrthoDB" id="61870at2759"/>
<dbReference type="Pfam" id="PF08445">
    <property type="entry name" value="FR47"/>
    <property type="match status" value="1"/>
</dbReference>
<organism evidence="2 3">
    <name type="scientific">Trichomalopsis sarcophagae</name>
    <dbReference type="NCBI Taxonomy" id="543379"/>
    <lineage>
        <taxon>Eukaryota</taxon>
        <taxon>Metazoa</taxon>
        <taxon>Ecdysozoa</taxon>
        <taxon>Arthropoda</taxon>
        <taxon>Hexapoda</taxon>
        <taxon>Insecta</taxon>
        <taxon>Pterygota</taxon>
        <taxon>Neoptera</taxon>
        <taxon>Endopterygota</taxon>
        <taxon>Hymenoptera</taxon>
        <taxon>Apocrita</taxon>
        <taxon>Proctotrupomorpha</taxon>
        <taxon>Chalcidoidea</taxon>
        <taxon>Pteromalidae</taxon>
        <taxon>Pteromalinae</taxon>
        <taxon>Trichomalopsis</taxon>
    </lineage>
</organism>
<name>A0A232F4T9_9HYME</name>
<dbReference type="GO" id="GO:0016747">
    <property type="term" value="F:acyltransferase activity, transferring groups other than amino-acyl groups"/>
    <property type="evidence" value="ECO:0007669"/>
    <property type="project" value="InterPro"/>
</dbReference>
<dbReference type="InterPro" id="IPR041506">
    <property type="entry name" value="DUF5645"/>
</dbReference>
<dbReference type="Gene3D" id="3.40.630.30">
    <property type="match status" value="2"/>
</dbReference>
<accession>A0A232F4T9</accession>
<dbReference type="EMBL" id="NNAY01001009">
    <property type="protein sequence ID" value="OXU25498.1"/>
    <property type="molecule type" value="Genomic_DNA"/>
</dbReference>
<dbReference type="SUPFAM" id="SSF55729">
    <property type="entry name" value="Acyl-CoA N-acyltransferases (Nat)"/>
    <property type="match status" value="1"/>
</dbReference>
<dbReference type="PANTHER" id="PTHR20958">
    <property type="entry name" value="GLYCINE N-ACYLTRANSFERASE-LIKE PROTEIN"/>
    <property type="match status" value="1"/>
</dbReference>
<feature type="domain" description="N-acetyltransferase" evidence="1">
    <location>
        <begin position="157"/>
        <end position="291"/>
    </location>
</feature>
<keyword evidence="3" id="KW-1185">Reference proteome</keyword>